<dbReference type="GO" id="GO:0016407">
    <property type="term" value="F:acetyltransferase activity"/>
    <property type="evidence" value="ECO:0007669"/>
    <property type="project" value="TreeGrafter"/>
</dbReference>
<comment type="similarity">
    <text evidence="2 6">Belongs to the 2-oxoacid dehydrogenase family.</text>
</comment>
<comment type="cofactor">
    <cofactor evidence="1 6">
        <name>(R)-lipoate</name>
        <dbReference type="ChEBI" id="CHEBI:83088"/>
    </cofactor>
</comment>
<evidence type="ECO:0000313" key="10">
    <source>
        <dbReference type="Proteomes" id="UP001058003"/>
    </source>
</evidence>
<dbReference type="Pfam" id="PF00198">
    <property type="entry name" value="2-oxoacid_dh"/>
    <property type="match status" value="1"/>
</dbReference>
<evidence type="ECO:0000256" key="3">
    <source>
        <dbReference type="ARBA" id="ARBA00022679"/>
    </source>
</evidence>
<feature type="domain" description="Lipoyl-binding" evidence="8">
    <location>
        <begin position="1"/>
        <end position="75"/>
    </location>
</feature>
<dbReference type="RefSeq" id="WP_033364803.1">
    <property type="nucleotide sequence ID" value="NZ_CP073767.1"/>
</dbReference>
<dbReference type="SUPFAM" id="SSF52777">
    <property type="entry name" value="CoA-dependent acyltransferases"/>
    <property type="match status" value="1"/>
</dbReference>
<evidence type="ECO:0000256" key="5">
    <source>
        <dbReference type="ARBA" id="ARBA00023315"/>
    </source>
</evidence>
<keyword evidence="4 6" id="KW-0450">Lipoyl</keyword>
<evidence type="ECO:0000256" key="2">
    <source>
        <dbReference type="ARBA" id="ARBA00007317"/>
    </source>
</evidence>
<keyword evidence="3 6" id="KW-0808">Transferase</keyword>
<dbReference type="InterPro" id="IPR001078">
    <property type="entry name" value="2-oxoacid_DH_actylTfrase"/>
</dbReference>
<keyword evidence="5 6" id="KW-0012">Acyltransferase</keyword>
<dbReference type="PANTHER" id="PTHR43178">
    <property type="entry name" value="DIHYDROLIPOAMIDE ACETYLTRANSFERASE COMPONENT OF PYRUVATE DEHYDROGENASE COMPLEX"/>
    <property type="match status" value="1"/>
</dbReference>
<protein>
    <recommendedName>
        <fullName evidence="6">Dihydrolipoamide acetyltransferase component of pyruvate dehydrogenase complex</fullName>
        <ecNumber evidence="6">2.3.1.-</ecNumber>
    </recommendedName>
</protein>
<dbReference type="GO" id="GO:0005737">
    <property type="term" value="C:cytoplasm"/>
    <property type="evidence" value="ECO:0007669"/>
    <property type="project" value="TreeGrafter"/>
</dbReference>
<keyword evidence="10" id="KW-1185">Reference proteome</keyword>
<dbReference type="AlphaFoldDB" id="A0A9Q9IQ59"/>
<dbReference type="Gene3D" id="3.30.559.10">
    <property type="entry name" value="Chloramphenicol acetyltransferase-like domain"/>
    <property type="match status" value="1"/>
</dbReference>
<dbReference type="Pfam" id="PF00364">
    <property type="entry name" value="Biotin_lipoyl"/>
    <property type="match status" value="1"/>
</dbReference>
<sequence length="400" mass="41080">MTDIVVPKLNANDTTYTLVEWIVPAGATVGAGDPVATVETSKAAEELPSPGDGVLHHVVAVGAECAPGAVLGRLSPSAAGRDRFPAPEPDGAADRDRFPAPEPDRPVITEPALRVMEEHGIAPSAVRALGRKVVRAADLAPLLPPGAAVPGGTDVLPGAVVPLPGTDGSADDPGSGRRLELPAAQRAVGAVVAESHRTVPAAFVAVKVPLDAAVAHAQALTRRYRRLVGVPELLIAAVGTLLATHPLCFARLVAPGVVHIPGSADVGVTIDVGKGLHVPVLRAVDTSPVRDVAAQLMAHRMTALRGTFRAADLTGATIMLALHTDDDVTHAVPVLLPGTSCALSLAGRQTELFLDAGGAVAQRTVVQLGLAYDHRILNGRDAVAFLRDLSALLQHPTDPD</sequence>
<evidence type="ECO:0000259" key="8">
    <source>
        <dbReference type="PROSITE" id="PS50968"/>
    </source>
</evidence>
<organism evidence="9 10">
    <name type="scientific">Dactylosporangium aurantiacum</name>
    <dbReference type="NCBI Taxonomy" id="35754"/>
    <lineage>
        <taxon>Bacteria</taxon>
        <taxon>Bacillati</taxon>
        <taxon>Actinomycetota</taxon>
        <taxon>Actinomycetes</taxon>
        <taxon>Micromonosporales</taxon>
        <taxon>Micromonosporaceae</taxon>
        <taxon>Dactylosporangium</taxon>
    </lineage>
</organism>
<feature type="compositionally biased region" description="Basic and acidic residues" evidence="7">
    <location>
        <begin position="92"/>
        <end position="106"/>
    </location>
</feature>
<dbReference type="Proteomes" id="UP001058003">
    <property type="component" value="Chromosome"/>
</dbReference>
<dbReference type="PANTHER" id="PTHR43178:SF5">
    <property type="entry name" value="LIPOAMIDE ACYLTRANSFERASE COMPONENT OF BRANCHED-CHAIN ALPHA-KETO ACID DEHYDROGENASE COMPLEX, MITOCHONDRIAL"/>
    <property type="match status" value="1"/>
</dbReference>
<dbReference type="PROSITE" id="PS50968">
    <property type="entry name" value="BIOTINYL_LIPOYL"/>
    <property type="match status" value="1"/>
</dbReference>
<dbReference type="CDD" id="cd06849">
    <property type="entry name" value="lipoyl_domain"/>
    <property type="match status" value="1"/>
</dbReference>
<evidence type="ECO:0000313" key="9">
    <source>
        <dbReference type="EMBL" id="UWZ57832.1"/>
    </source>
</evidence>
<dbReference type="Gene3D" id="2.40.50.100">
    <property type="match status" value="1"/>
</dbReference>
<dbReference type="InterPro" id="IPR023213">
    <property type="entry name" value="CAT-like_dom_sf"/>
</dbReference>
<dbReference type="SUPFAM" id="SSF51230">
    <property type="entry name" value="Single hybrid motif"/>
    <property type="match status" value="1"/>
</dbReference>
<dbReference type="GO" id="GO:0031405">
    <property type="term" value="F:lipoic acid binding"/>
    <property type="evidence" value="ECO:0007669"/>
    <property type="project" value="TreeGrafter"/>
</dbReference>
<evidence type="ECO:0000256" key="6">
    <source>
        <dbReference type="RuleBase" id="RU003423"/>
    </source>
</evidence>
<feature type="region of interest" description="Disordered" evidence="7">
    <location>
        <begin position="76"/>
        <end position="106"/>
    </location>
</feature>
<dbReference type="InterPro" id="IPR050743">
    <property type="entry name" value="2-oxoacid_DH_E2_comp"/>
</dbReference>
<name>A0A9Q9IQ59_9ACTN</name>
<dbReference type="InterPro" id="IPR003016">
    <property type="entry name" value="2-oxoA_DH_lipoyl-BS"/>
</dbReference>
<evidence type="ECO:0000256" key="4">
    <source>
        <dbReference type="ARBA" id="ARBA00022823"/>
    </source>
</evidence>
<dbReference type="EMBL" id="CP073767">
    <property type="protein sequence ID" value="UWZ57832.1"/>
    <property type="molecule type" value="Genomic_DNA"/>
</dbReference>
<evidence type="ECO:0000256" key="7">
    <source>
        <dbReference type="SAM" id="MobiDB-lite"/>
    </source>
</evidence>
<dbReference type="PROSITE" id="PS00189">
    <property type="entry name" value="LIPOYL"/>
    <property type="match status" value="1"/>
</dbReference>
<dbReference type="OrthoDB" id="3681540at2"/>
<dbReference type="KEGG" id="daur:Daura_17670"/>
<reference evidence="9" key="1">
    <citation type="submission" date="2021-04" db="EMBL/GenBank/DDBJ databases">
        <title>Dactylosporangium aurantiacum NRRL B-8018 full assembly.</title>
        <authorList>
            <person name="Hartkoorn R.C."/>
            <person name="Beaudoing E."/>
            <person name="Hot D."/>
        </authorList>
    </citation>
    <scope>NUCLEOTIDE SEQUENCE</scope>
    <source>
        <strain evidence="9">NRRL B-8018</strain>
    </source>
</reference>
<accession>A0A9Q9IQ59</accession>
<dbReference type="InterPro" id="IPR011053">
    <property type="entry name" value="Single_hybrid_motif"/>
</dbReference>
<proteinExistence type="inferred from homology"/>
<gene>
    <name evidence="9" type="ORF">Daura_17670</name>
</gene>
<evidence type="ECO:0000256" key="1">
    <source>
        <dbReference type="ARBA" id="ARBA00001938"/>
    </source>
</evidence>
<dbReference type="EC" id="2.3.1.-" evidence="6"/>
<dbReference type="InterPro" id="IPR000089">
    <property type="entry name" value="Biotin_lipoyl"/>
</dbReference>